<dbReference type="EMBL" id="FXZK01000006">
    <property type="protein sequence ID" value="SMY08934.1"/>
    <property type="molecule type" value="Genomic_DNA"/>
</dbReference>
<protein>
    <recommendedName>
        <fullName evidence="2">adenine deaminase</fullName>
        <ecNumber evidence="2">3.5.4.2</ecNumber>
    </recommendedName>
</protein>
<dbReference type="InterPro" id="IPR006680">
    <property type="entry name" value="Amidohydro-rel"/>
</dbReference>
<sequence length="615" mass="67003">MTEEFSAKYEVALRQSLIAVALGQTEADLLLRPARLLDTNSGLWREDVEIAIKDGRIAHVGPRGSFAGIAREIIERPGLAAVPGLGEVHKHIESSHVTPEYEAALVVPHGNTWTCEASHELSNVLPGRTLDFWLAPRRKGSPLKIFPLPGSAVPPTAWEHGAWLDGNDQSRFMAESPLVAGLDEVMDWPAVADPRNPAHERLWSMIEATWNSRGVVEGHGAGIRDLPGINAFAAAGLASDHEAWTAEEAFAKLQAGLFLEIRIHTGPEIIAGLIERGLTDWSQVALATDDRPASEVLESGATDRNVRMAIDAGLSPETAIQLVTINPARHMRVTQWVGSVSPGRFADIVLLDDVDSFSIAEVWADGRQVSSGTNYIADIPQIDWPKWARDTIRIGRELSQADFQIAASPDRATMQAAVLRPFHWTEEFLTCELPVSDGLVQRDTDQSITKFAIVDRFSGAGDVSRMFWKGCGPSDPDTALCCSMAHDKHNIWCVGSSDAAMATAVNACAQQYGGWVLVHKGDVVATVAYEIAGLMTARPAEELAEDMQALYRAGQAVNWMYEPSFHPRWSPGFPERLAFATLTCSPWHWNLVAPSAAAPQGLVNVRTGEAHPIVW</sequence>
<evidence type="ECO:0000256" key="4">
    <source>
        <dbReference type="ARBA" id="ARBA00047720"/>
    </source>
</evidence>
<feature type="domain" description="Adenine deaminase C-terminal" evidence="6">
    <location>
        <begin position="429"/>
        <end position="557"/>
    </location>
</feature>
<dbReference type="Pfam" id="PF01979">
    <property type="entry name" value="Amidohydro_1"/>
    <property type="match status" value="1"/>
</dbReference>
<dbReference type="AlphaFoldDB" id="A0A238LHQ4"/>
<dbReference type="SUPFAM" id="SSF51556">
    <property type="entry name" value="Metallo-dependent hydrolases"/>
    <property type="match status" value="1"/>
</dbReference>
<evidence type="ECO:0000259" key="5">
    <source>
        <dbReference type="Pfam" id="PF01979"/>
    </source>
</evidence>
<dbReference type="Gene3D" id="2.30.40.10">
    <property type="entry name" value="Urease, subunit C, domain 1"/>
    <property type="match status" value="1"/>
</dbReference>
<evidence type="ECO:0000313" key="8">
    <source>
        <dbReference type="Proteomes" id="UP000201613"/>
    </source>
</evidence>
<accession>A0A238LHQ4</accession>
<dbReference type="Gene3D" id="3.20.20.140">
    <property type="entry name" value="Metal-dependent hydrolases"/>
    <property type="match status" value="1"/>
</dbReference>
<organism evidence="7 8">
    <name type="scientific">Flavimaricola marinus</name>
    <dbReference type="NCBI Taxonomy" id="1819565"/>
    <lineage>
        <taxon>Bacteria</taxon>
        <taxon>Pseudomonadati</taxon>
        <taxon>Pseudomonadota</taxon>
        <taxon>Alphaproteobacteria</taxon>
        <taxon>Rhodobacterales</taxon>
        <taxon>Paracoccaceae</taxon>
        <taxon>Flavimaricola</taxon>
    </lineage>
</organism>
<dbReference type="SUPFAM" id="SSF51338">
    <property type="entry name" value="Composite domain of metallo-dependent hydrolases"/>
    <property type="match status" value="1"/>
</dbReference>
<dbReference type="PANTHER" id="PTHR11113:SF2">
    <property type="entry name" value="ADENINE DEAMINASE"/>
    <property type="match status" value="1"/>
</dbReference>
<dbReference type="PANTHER" id="PTHR11113">
    <property type="entry name" value="N-ACETYLGLUCOSAMINE-6-PHOSPHATE DEACETYLASE"/>
    <property type="match status" value="1"/>
</dbReference>
<dbReference type="InterPro" id="IPR032466">
    <property type="entry name" value="Metal_Hydrolase"/>
</dbReference>
<evidence type="ECO:0000256" key="2">
    <source>
        <dbReference type="ARBA" id="ARBA00012782"/>
    </source>
</evidence>
<dbReference type="InterPro" id="IPR026912">
    <property type="entry name" value="Adenine_deam_C"/>
</dbReference>
<gene>
    <name evidence="7" type="primary">adeC_2</name>
    <name evidence="7" type="ORF">LOM8899_03093</name>
</gene>
<dbReference type="OrthoDB" id="9775607at2"/>
<comment type="catalytic activity">
    <reaction evidence="4">
        <text>adenine + H2O + H(+) = hypoxanthine + NH4(+)</text>
        <dbReference type="Rhea" id="RHEA:23688"/>
        <dbReference type="ChEBI" id="CHEBI:15377"/>
        <dbReference type="ChEBI" id="CHEBI:15378"/>
        <dbReference type="ChEBI" id="CHEBI:16708"/>
        <dbReference type="ChEBI" id="CHEBI:17368"/>
        <dbReference type="ChEBI" id="CHEBI:28938"/>
        <dbReference type="EC" id="3.5.4.2"/>
    </reaction>
</comment>
<dbReference type="RefSeq" id="WP_093993122.1">
    <property type="nucleotide sequence ID" value="NZ_FXZK01000006.1"/>
</dbReference>
<feature type="domain" description="Amidohydrolase-related" evidence="5">
    <location>
        <begin position="263"/>
        <end position="369"/>
    </location>
</feature>
<evidence type="ECO:0000259" key="6">
    <source>
        <dbReference type="Pfam" id="PF13382"/>
    </source>
</evidence>
<reference evidence="8" key="1">
    <citation type="submission" date="2017-05" db="EMBL/GenBank/DDBJ databases">
        <authorList>
            <person name="Rodrigo-Torres L."/>
            <person name="Arahal R. D."/>
            <person name="Lucena T."/>
        </authorList>
    </citation>
    <scope>NUCLEOTIDE SEQUENCE [LARGE SCALE GENOMIC DNA]</scope>
    <source>
        <strain evidence="8">CECT 8899</strain>
    </source>
</reference>
<dbReference type="InterPro" id="IPR011059">
    <property type="entry name" value="Metal-dep_hydrolase_composite"/>
</dbReference>
<dbReference type="GO" id="GO:0000034">
    <property type="term" value="F:adenine deaminase activity"/>
    <property type="evidence" value="ECO:0007669"/>
    <property type="project" value="UniProtKB-EC"/>
</dbReference>
<evidence type="ECO:0000256" key="3">
    <source>
        <dbReference type="ARBA" id="ARBA00022801"/>
    </source>
</evidence>
<keyword evidence="3 7" id="KW-0378">Hydrolase</keyword>
<evidence type="ECO:0000256" key="1">
    <source>
        <dbReference type="ARBA" id="ARBA00006773"/>
    </source>
</evidence>
<proteinExistence type="inferred from homology"/>
<dbReference type="EC" id="3.5.4.2" evidence="2"/>
<dbReference type="Proteomes" id="UP000201613">
    <property type="component" value="Unassembled WGS sequence"/>
</dbReference>
<evidence type="ECO:0000313" key="7">
    <source>
        <dbReference type="EMBL" id="SMY08934.1"/>
    </source>
</evidence>
<dbReference type="Pfam" id="PF13382">
    <property type="entry name" value="Adenine_deam_C"/>
    <property type="match status" value="1"/>
</dbReference>
<keyword evidence="8" id="KW-1185">Reference proteome</keyword>
<comment type="similarity">
    <text evidence="1">Belongs to the metallo-dependent hydrolases superfamily. Adenine deaminase family.</text>
</comment>
<name>A0A238LHQ4_9RHOB</name>